<dbReference type="AlphaFoldDB" id="A0AAD6Y456"/>
<accession>A0AAD6Y456</accession>
<protein>
    <recommendedName>
        <fullName evidence="2">Protein kinase domain-containing protein</fullName>
    </recommendedName>
</protein>
<organism evidence="3 4">
    <name type="scientific">Mycena pura</name>
    <dbReference type="NCBI Taxonomy" id="153505"/>
    <lineage>
        <taxon>Eukaryota</taxon>
        <taxon>Fungi</taxon>
        <taxon>Dikarya</taxon>
        <taxon>Basidiomycota</taxon>
        <taxon>Agaricomycotina</taxon>
        <taxon>Agaricomycetes</taxon>
        <taxon>Agaricomycetidae</taxon>
        <taxon>Agaricales</taxon>
        <taxon>Marasmiineae</taxon>
        <taxon>Mycenaceae</taxon>
        <taxon>Mycena</taxon>
    </lineage>
</organism>
<sequence>MSSSSLGGSRYDEDKARATHATTRHSSSQVSGQVSWSMAIRVDESGDAELDESIPSSPLKELKIPSYWATRHLISLELVGVLLSLLFPIQTYVCQDLTGSVTKLDAYPYDSGGAADIYRGVLDASEFPEILTGTTFPELLTGTRFPELLTRNSFDSAGFSDVYRVMLNECDIPVAIKVFRRLHTEPQQLESKCKSLYEVARNFKRLNHPNILPFLGISLDLGLSPALITPLCSSGPVMKYFKSNPKNSREKLQIVWWFDL</sequence>
<dbReference type="InterPro" id="IPR011009">
    <property type="entry name" value="Kinase-like_dom_sf"/>
</dbReference>
<dbReference type="Pfam" id="PF07714">
    <property type="entry name" value="PK_Tyr_Ser-Thr"/>
    <property type="match status" value="1"/>
</dbReference>
<dbReference type="EMBL" id="JARJCW010000089">
    <property type="protein sequence ID" value="KAJ7195649.1"/>
    <property type="molecule type" value="Genomic_DNA"/>
</dbReference>
<evidence type="ECO:0000256" key="1">
    <source>
        <dbReference type="SAM" id="MobiDB-lite"/>
    </source>
</evidence>
<keyword evidence="4" id="KW-1185">Reference proteome</keyword>
<dbReference type="Proteomes" id="UP001219525">
    <property type="component" value="Unassembled WGS sequence"/>
</dbReference>
<feature type="region of interest" description="Disordered" evidence="1">
    <location>
        <begin position="1"/>
        <end position="32"/>
    </location>
</feature>
<dbReference type="SUPFAM" id="SSF56112">
    <property type="entry name" value="Protein kinase-like (PK-like)"/>
    <property type="match status" value="1"/>
</dbReference>
<dbReference type="InterPro" id="IPR000719">
    <property type="entry name" value="Prot_kinase_dom"/>
</dbReference>
<dbReference type="PROSITE" id="PS50011">
    <property type="entry name" value="PROTEIN_KINASE_DOM"/>
    <property type="match status" value="1"/>
</dbReference>
<dbReference type="GO" id="GO:0005524">
    <property type="term" value="F:ATP binding"/>
    <property type="evidence" value="ECO:0007669"/>
    <property type="project" value="InterPro"/>
</dbReference>
<comment type="caution">
    <text evidence="3">The sequence shown here is derived from an EMBL/GenBank/DDBJ whole genome shotgun (WGS) entry which is preliminary data.</text>
</comment>
<dbReference type="InterPro" id="IPR001245">
    <property type="entry name" value="Ser-Thr/Tyr_kinase_cat_dom"/>
</dbReference>
<evidence type="ECO:0000313" key="4">
    <source>
        <dbReference type="Proteomes" id="UP001219525"/>
    </source>
</evidence>
<dbReference type="GO" id="GO:0004672">
    <property type="term" value="F:protein kinase activity"/>
    <property type="evidence" value="ECO:0007669"/>
    <property type="project" value="InterPro"/>
</dbReference>
<reference evidence="3" key="1">
    <citation type="submission" date="2023-03" db="EMBL/GenBank/DDBJ databases">
        <title>Massive genome expansion in bonnet fungi (Mycena s.s.) driven by repeated elements and novel gene families across ecological guilds.</title>
        <authorList>
            <consortium name="Lawrence Berkeley National Laboratory"/>
            <person name="Harder C.B."/>
            <person name="Miyauchi S."/>
            <person name="Viragh M."/>
            <person name="Kuo A."/>
            <person name="Thoen E."/>
            <person name="Andreopoulos B."/>
            <person name="Lu D."/>
            <person name="Skrede I."/>
            <person name="Drula E."/>
            <person name="Henrissat B."/>
            <person name="Morin E."/>
            <person name="Kohler A."/>
            <person name="Barry K."/>
            <person name="LaButti K."/>
            <person name="Morin E."/>
            <person name="Salamov A."/>
            <person name="Lipzen A."/>
            <person name="Mereny Z."/>
            <person name="Hegedus B."/>
            <person name="Baldrian P."/>
            <person name="Stursova M."/>
            <person name="Weitz H."/>
            <person name="Taylor A."/>
            <person name="Grigoriev I.V."/>
            <person name="Nagy L.G."/>
            <person name="Martin F."/>
            <person name="Kauserud H."/>
        </authorList>
    </citation>
    <scope>NUCLEOTIDE SEQUENCE</scope>
    <source>
        <strain evidence="3">9144</strain>
    </source>
</reference>
<name>A0AAD6Y456_9AGAR</name>
<gene>
    <name evidence="3" type="ORF">GGX14DRAFT_200500</name>
</gene>
<evidence type="ECO:0000313" key="3">
    <source>
        <dbReference type="EMBL" id="KAJ7195649.1"/>
    </source>
</evidence>
<dbReference type="Gene3D" id="1.10.510.10">
    <property type="entry name" value="Transferase(Phosphotransferase) domain 1"/>
    <property type="match status" value="1"/>
</dbReference>
<feature type="domain" description="Protein kinase" evidence="2">
    <location>
        <begin position="148"/>
        <end position="260"/>
    </location>
</feature>
<evidence type="ECO:0000259" key="2">
    <source>
        <dbReference type="PROSITE" id="PS50011"/>
    </source>
</evidence>
<proteinExistence type="predicted"/>